<sequence>MLLVEASTLNTDQVFRLARRMRDRLDEAGIAAWEKQAHDDRFLKVYRLGNGKVRLNGLFATEDGEFVLSVFDSITSPRRGGVRFVDKAKAAWATRMQDDPRTTDQIAADALVQLLTIAGEADQGRVFGGRRPSPQLRVPALPSLLALRSFVFWLWLWLWAFGCRVLGSGSLALGLRVRKFRARQARGPEGRVRGRRGARLPRNQAARSRWPR</sequence>
<evidence type="ECO:0000313" key="4">
    <source>
        <dbReference type="Proteomes" id="UP000297851"/>
    </source>
</evidence>
<proteinExistence type="predicted"/>
<accession>A0ABY2JME7</accession>
<evidence type="ECO:0000256" key="1">
    <source>
        <dbReference type="SAM" id="MobiDB-lite"/>
    </source>
</evidence>
<keyword evidence="4" id="KW-1185">Reference proteome</keyword>
<reference evidence="3 4" key="1">
    <citation type="submission" date="2019-03" db="EMBL/GenBank/DDBJ databases">
        <title>Genomics of glacier-inhabiting Cryobacterium strains.</title>
        <authorList>
            <person name="Liu Q."/>
            <person name="Xin Y.-H."/>
        </authorList>
    </citation>
    <scope>NUCLEOTIDE SEQUENCE [LARGE SCALE GENOMIC DNA]</scope>
    <source>
        <strain evidence="3 4">TMT2-16</strain>
    </source>
</reference>
<keyword evidence="2" id="KW-0472">Membrane</keyword>
<keyword evidence="2" id="KW-0812">Transmembrane</keyword>
<evidence type="ECO:0000313" key="3">
    <source>
        <dbReference type="EMBL" id="TFD06726.1"/>
    </source>
</evidence>
<protein>
    <submittedName>
        <fullName evidence="3">DUF222 domain-containing protein</fullName>
    </submittedName>
</protein>
<comment type="caution">
    <text evidence="3">The sequence shown here is derived from an EMBL/GenBank/DDBJ whole genome shotgun (WGS) entry which is preliminary data.</text>
</comment>
<dbReference type="EMBL" id="SOGO01000007">
    <property type="protein sequence ID" value="TFD06726.1"/>
    <property type="molecule type" value="Genomic_DNA"/>
</dbReference>
<keyword evidence="2" id="KW-1133">Transmembrane helix</keyword>
<feature type="transmembrane region" description="Helical" evidence="2">
    <location>
        <begin position="152"/>
        <end position="175"/>
    </location>
</feature>
<dbReference type="Proteomes" id="UP000297851">
    <property type="component" value="Unassembled WGS sequence"/>
</dbReference>
<gene>
    <name evidence="3" type="ORF">E3T25_00925</name>
</gene>
<organism evidence="3 4">
    <name type="scientific">Cryobacterium sandaracinum</name>
    <dbReference type="NCBI Taxonomy" id="1259247"/>
    <lineage>
        <taxon>Bacteria</taxon>
        <taxon>Bacillati</taxon>
        <taxon>Actinomycetota</taxon>
        <taxon>Actinomycetes</taxon>
        <taxon>Micrococcales</taxon>
        <taxon>Microbacteriaceae</taxon>
        <taxon>Cryobacterium</taxon>
    </lineage>
</organism>
<name>A0ABY2JME7_9MICO</name>
<feature type="region of interest" description="Disordered" evidence="1">
    <location>
        <begin position="186"/>
        <end position="212"/>
    </location>
</feature>
<evidence type="ECO:0000256" key="2">
    <source>
        <dbReference type="SAM" id="Phobius"/>
    </source>
</evidence>